<dbReference type="AlphaFoldDB" id="A0A9P5TFN2"/>
<dbReference type="PANTHER" id="PTHR32166:SF24">
    <property type="entry name" value="F16P17.2 PROTEIN"/>
    <property type="match status" value="1"/>
</dbReference>
<reference evidence="2" key="1">
    <citation type="submission" date="2020-11" db="EMBL/GenBank/DDBJ databases">
        <authorList>
            <consortium name="DOE Joint Genome Institute"/>
            <person name="Ahrendt S."/>
            <person name="Riley R."/>
            <person name="Andreopoulos W."/>
            <person name="LaButti K."/>
            <person name="Pangilinan J."/>
            <person name="Ruiz-duenas F.J."/>
            <person name="Barrasa J.M."/>
            <person name="Sanchez-Garcia M."/>
            <person name="Camarero S."/>
            <person name="Miyauchi S."/>
            <person name="Serrano A."/>
            <person name="Linde D."/>
            <person name="Babiker R."/>
            <person name="Drula E."/>
            <person name="Ayuso-Fernandez I."/>
            <person name="Pacheco R."/>
            <person name="Padilla G."/>
            <person name="Ferreira P."/>
            <person name="Barriuso J."/>
            <person name="Kellner H."/>
            <person name="Castanera R."/>
            <person name="Alfaro M."/>
            <person name="Ramirez L."/>
            <person name="Pisabarro A.G."/>
            <person name="Kuo A."/>
            <person name="Tritt A."/>
            <person name="Lipzen A."/>
            <person name="He G."/>
            <person name="Yan M."/>
            <person name="Ng V."/>
            <person name="Cullen D."/>
            <person name="Martin F."/>
            <person name="Rosso M.-N."/>
            <person name="Henrissat B."/>
            <person name="Hibbett D."/>
            <person name="Martinez A.T."/>
            <person name="Grigoriev I.V."/>
        </authorList>
    </citation>
    <scope>NUCLEOTIDE SEQUENCE</scope>
    <source>
        <strain evidence="2">AH 44721</strain>
    </source>
</reference>
<dbReference type="InterPro" id="IPR012337">
    <property type="entry name" value="RNaseH-like_sf"/>
</dbReference>
<gene>
    <name evidence="2" type="ORF">CPB84DRAFT_1752856</name>
</gene>
<dbReference type="EMBL" id="JADNYJ010000206">
    <property type="protein sequence ID" value="KAF8874881.1"/>
    <property type="molecule type" value="Genomic_DNA"/>
</dbReference>
<dbReference type="PANTHER" id="PTHR32166">
    <property type="entry name" value="OSJNBA0013A04.12 PROTEIN"/>
    <property type="match status" value="1"/>
</dbReference>
<evidence type="ECO:0000256" key="1">
    <source>
        <dbReference type="SAM" id="MobiDB-lite"/>
    </source>
</evidence>
<feature type="compositionally biased region" description="Acidic residues" evidence="1">
    <location>
        <begin position="821"/>
        <end position="843"/>
    </location>
</feature>
<evidence type="ECO:0000313" key="2">
    <source>
        <dbReference type="EMBL" id="KAF8874881.1"/>
    </source>
</evidence>
<organism evidence="2 3">
    <name type="scientific">Gymnopilus junonius</name>
    <name type="common">Spectacular rustgill mushroom</name>
    <name type="synonym">Gymnopilus spectabilis subsp. junonius</name>
    <dbReference type="NCBI Taxonomy" id="109634"/>
    <lineage>
        <taxon>Eukaryota</taxon>
        <taxon>Fungi</taxon>
        <taxon>Dikarya</taxon>
        <taxon>Basidiomycota</taxon>
        <taxon>Agaricomycotina</taxon>
        <taxon>Agaricomycetes</taxon>
        <taxon>Agaricomycetidae</taxon>
        <taxon>Agaricales</taxon>
        <taxon>Agaricineae</taxon>
        <taxon>Hymenogastraceae</taxon>
        <taxon>Gymnopilus</taxon>
    </lineage>
</organism>
<dbReference type="Proteomes" id="UP000724874">
    <property type="component" value="Unassembled WGS sequence"/>
</dbReference>
<protein>
    <submittedName>
        <fullName evidence="2">Ribonuclease H-like domain-containing protein</fullName>
    </submittedName>
</protein>
<sequence length="843" mass="94766">MGKRHPIWQYFIAGTKQNGSHLRAHCIGCVEAQRPEGLAIDLTNNDPEKLKLSSESWVIEACKKDVGGVLGVKESMAAHILGKAGPGGKPCRYASEGAKCVAETVLPKKKRGRDEEDSGDVPAQKRKIIAKVENHMKQTQLKVFRGIQVPFTAEQVPVVQAQFLRATVSANLPFRWTEDPEVIKLFYLFHSTAGEVIPSRYQISGPLLDDANATVTQNMKKTLRGEYAVIASDGWKDDSRNAITGVNLTVEGKCYLIDLIPATAHKKDGASMCLAFEKMIDKAEDDYGIVVVGFCCDNDGGSQRGRKDLIQKRPWLFGTACCAHQLILGDYFEEDEEAAEVAERATALIGWINNHGRVRSVFDEVQAESSTPPGQILAYLIANMTRWTTHFIAFDRLFDLKDPLRRAVTLRKQDIIDGQVGAEKNTKKLKLEAEAEENCEQIEDGSFWRSLKAVVDDLEPICLGTNLNQGDAMRPDQAVLTFAGIYLYFKNHSKPSVAAGMKKRIEKRWKAMDQPMFILTLVLNPFEGLSRFGDQAEVSQFTLNTILLQTYRRVQSRPHSEDTEVQRIMNDTKEAEISTAFLGYLGGTGAFADWERNKESFQQVHGDNPLAVWKVFRTNSSVAELANFAIMLLSISVNQAGLERNFSDLKIKKTWLRNRLKLPRLEKMSKVGASIRASHKEEGLVEDREKRKNHKDSKLGELLVVPRYADLLEEDEGDAADNQSIGGEPQDKSGLVKTRAGWRKEMSKWVQKEREEDLDLDSTIAESVANAAYGRNRSRWLPRSLELLFGGRKEIDKDEQRRRDHRRTAYTEEARLMELLANEEADEERIPDDGELEGSGDEY</sequence>
<dbReference type="SUPFAM" id="SSF53098">
    <property type="entry name" value="Ribonuclease H-like"/>
    <property type="match status" value="1"/>
</dbReference>
<proteinExistence type="predicted"/>
<comment type="caution">
    <text evidence="2">The sequence shown here is derived from an EMBL/GenBank/DDBJ whole genome shotgun (WGS) entry which is preliminary data.</text>
</comment>
<accession>A0A9P5TFN2</accession>
<evidence type="ECO:0000313" key="3">
    <source>
        <dbReference type="Proteomes" id="UP000724874"/>
    </source>
</evidence>
<feature type="region of interest" description="Disordered" evidence="1">
    <location>
        <begin position="819"/>
        <end position="843"/>
    </location>
</feature>
<keyword evidence="3" id="KW-1185">Reference proteome</keyword>
<dbReference type="OrthoDB" id="2423954at2759"/>
<name>A0A9P5TFN2_GYMJU</name>